<feature type="region of interest" description="Disordered" evidence="1">
    <location>
        <begin position="541"/>
        <end position="565"/>
    </location>
</feature>
<accession>A0ABR2XXZ3</accession>
<dbReference type="PANTHER" id="PTHR33112">
    <property type="entry name" value="DOMAIN PROTEIN, PUTATIVE-RELATED"/>
    <property type="match status" value="1"/>
</dbReference>
<gene>
    <name evidence="3" type="ORF">SCAR479_04572</name>
</gene>
<name>A0ABR2XXZ3_9PEZI</name>
<organism evidence="3 4">
    <name type="scientific">Seiridium cardinale</name>
    <dbReference type="NCBI Taxonomy" id="138064"/>
    <lineage>
        <taxon>Eukaryota</taxon>
        <taxon>Fungi</taxon>
        <taxon>Dikarya</taxon>
        <taxon>Ascomycota</taxon>
        <taxon>Pezizomycotina</taxon>
        <taxon>Sordariomycetes</taxon>
        <taxon>Xylariomycetidae</taxon>
        <taxon>Amphisphaeriales</taxon>
        <taxon>Sporocadaceae</taxon>
        <taxon>Seiridium</taxon>
    </lineage>
</organism>
<dbReference type="Proteomes" id="UP001465668">
    <property type="component" value="Unassembled WGS sequence"/>
</dbReference>
<dbReference type="CDD" id="cd00180">
    <property type="entry name" value="PKc"/>
    <property type="match status" value="1"/>
</dbReference>
<dbReference type="InterPro" id="IPR010730">
    <property type="entry name" value="HET"/>
</dbReference>
<dbReference type="Pfam" id="PF06985">
    <property type="entry name" value="HET"/>
    <property type="match status" value="1"/>
</dbReference>
<proteinExistence type="predicted"/>
<comment type="caution">
    <text evidence="3">The sequence shown here is derived from an EMBL/GenBank/DDBJ whole genome shotgun (WGS) entry which is preliminary data.</text>
</comment>
<dbReference type="InterPro" id="IPR000719">
    <property type="entry name" value="Prot_kinase_dom"/>
</dbReference>
<feature type="region of interest" description="Disordered" evidence="1">
    <location>
        <begin position="582"/>
        <end position="606"/>
    </location>
</feature>
<dbReference type="Pfam" id="PF00069">
    <property type="entry name" value="Pkinase"/>
    <property type="match status" value="1"/>
</dbReference>
<dbReference type="SUPFAM" id="SSF56112">
    <property type="entry name" value="Protein kinase-like (PK-like)"/>
    <property type="match status" value="1"/>
</dbReference>
<keyword evidence="4" id="KW-1185">Reference proteome</keyword>
<dbReference type="PANTHER" id="PTHR33112:SF10">
    <property type="entry name" value="TOL"/>
    <property type="match status" value="1"/>
</dbReference>
<dbReference type="SMART" id="SM00220">
    <property type="entry name" value="S_TKc"/>
    <property type="match status" value="1"/>
</dbReference>
<dbReference type="Gene3D" id="1.10.510.10">
    <property type="entry name" value="Transferase(Phosphotransferase) domain 1"/>
    <property type="match status" value="1"/>
</dbReference>
<dbReference type="Gene3D" id="3.30.200.20">
    <property type="entry name" value="Phosphorylase Kinase, domain 1"/>
    <property type="match status" value="1"/>
</dbReference>
<evidence type="ECO:0000256" key="1">
    <source>
        <dbReference type="SAM" id="MobiDB-lite"/>
    </source>
</evidence>
<dbReference type="InterPro" id="IPR011009">
    <property type="entry name" value="Kinase-like_dom_sf"/>
</dbReference>
<sequence length="1292" mass="144787">MKAHTRRRPRPSSLEETIKDALVTSDFHSPPCKFLPEGKIDELIGERTIAAAFTEGGGNKATAEEMRALGDHILNNAKKVFATAVMVPLRGYELYLGMRMFKEAGIVDSSLPLSYEKCVEKGIIAPSTNDEVIEPDGHLHPYNASESDEEDPYELAATFKDAKANDEDVWDSSRVDTFCDTKQWLFRSPVFSINESVHYVEENCYLPFTKKHDECDSGTFGRVTKYEIHQAHLIDKDDPEFRSPQVVAVKEMKARNQADRKNIDKTWGNEASALFKMNQLNQPHIVRFYTAFRRDTALISDHYLILEWASGGNLRNLWENFDRPCLTADLVKATFDQLSGLARAINKAHYPESGPNFRHGDLKPENILWFKEKGSDKGGIGTLKIGDWGLAKGHHVVTEMRSNKTTTVFGTRRYEPPEVVLAQAANLLTSDRSGVKRSRLYDIWAFGCIALEFLIWLMYGPNELKRFNKGLGHSEYTRYYLIKQAPRGGLMATVNDIVDMWMKQMGEDKICLPGSTAMGNLLELVRTRLLVVKLPERLGTSTKRAQPDPSITINSSEPTFPDFPSTSKPGVALSYVDIPEIVEPATRPEQRKRSSTKYPSKADRSSGWERARANVVADHMLTISGDDETESYWLTGTPDPPKGPDVDDIRRSIEQLTLLQKSYTGRTELIDADWSYIPDNGFARTVLSSIEAKFLQLPRVAVSSKLCKKCEYLREHILEAAYTDTFSRKYLDERVGAKLCDLCVMLRRVLTKSEAVTDSIYIERDGSSIKANGEEQTVLSIHRSPGNETYFEIIRQWLKHCDETHLEKCRRNQIISNQKGSADPTAPHYLPTRVIDVGVTGDQMVRLHVTGSDEKGKWLALSHQWGTGQRFCTTTENLDSHIKGISCASLPATFRHAVEVTRALNCPYLWIDSLCIVQEGSHSDFDVEAKNMEQVYSGAYCVLASSRTPGHDAGFLQARKERATIALQKKGHTTPFYISEPIDNFNLHVLEGSLNKRGWVLQEHALARRTLYFTDYQTYFECGDGVRSETMGKTRNELAAFLGDPNFSQIIERADRGEKILRYQDLYKRYSLLGLSQDSDRPLAIGSLQDRIQAGLGADGGYGVFDEGSKSGNRAGLLRRSLLWRRDGDTSGMARIAFPRDRAVPSWSWMAHTGGIDYISPPFGGVDWEKLKSPWSSNLDGSDLGIQTDMLSNEIALVAEARGYNPEAALHGEGEIILDRPGGSQPSSTKCIVLGIKKGLPELKLKDRMHYLLVVTATKSSGTTGIAIHERVGAGYLPGKCIESKRDLVMIH</sequence>
<dbReference type="EMBL" id="JARVKM010000015">
    <property type="protein sequence ID" value="KAK9778550.1"/>
    <property type="molecule type" value="Genomic_DNA"/>
</dbReference>
<feature type="domain" description="Protein kinase" evidence="2">
    <location>
        <begin position="209"/>
        <end position="551"/>
    </location>
</feature>
<dbReference type="PROSITE" id="PS50011">
    <property type="entry name" value="PROTEIN_KINASE_DOM"/>
    <property type="match status" value="1"/>
</dbReference>
<protein>
    <recommendedName>
        <fullName evidence="2">Protein kinase domain-containing protein</fullName>
    </recommendedName>
</protein>
<reference evidence="3 4" key="1">
    <citation type="submission" date="2024-02" db="EMBL/GenBank/DDBJ databases">
        <title>First draft genome assembly of two strains of Seiridium cardinale.</title>
        <authorList>
            <person name="Emiliani G."/>
            <person name="Scali E."/>
        </authorList>
    </citation>
    <scope>NUCLEOTIDE SEQUENCE [LARGE SCALE GENOMIC DNA]</scope>
    <source>
        <strain evidence="3 4">BM-138-000479</strain>
    </source>
</reference>
<evidence type="ECO:0000259" key="2">
    <source>
        <dbReference type="PROSITE" id="PS50011"/>
    </source>
</evidence>
<evidence type="ECO:0000313" key="4">
    <source>
        <dbReference type="Proteomes" id="UP001465668"/>
    </source>
</evidence>
<evidence type="ECO:0000313" key="3">
    <source>
        <dbReference type="EMBL" id="KAK9778550.1"/>
    </source>
</evidence>